<dbReference type="InterPro" id="IPR001680">
    <property type="entry name" value="WD40_rpt"/>
</dbReference>
<dbReference type="GO" id="GO:0005774">
    <property type="term" value="C:vacuolar membrane"/>
    <property type="evidence" value="ECO:0007669"/>
    <property type="project" value="TreeGrafter"/>
</dbReference>
<dbReference type="GO" id="GO:0005829">
    <property type="term" value="C:cytosol"/>
    <property type="evidence" value="ECO:0007669"/>
    <property type="project" value="TreeGrafter"/>
</dbReference>
<proteinExistence type="predicted"/>
<dbReference type="SMART" id="SM00320">
    <property type="entry name" value="WD40"/>
    <property type="match status" value="5"/>
</dbReference>
<dbReference type="GO" id="GO:1904263">
    <property type="term" value="P:positive regulation of TORC1 signaling"/>
    <property type="evidence" value="ECO:0007669"/>
    <property type="project" value="TreeGrafter"/>
</dbReference>
<comment type="caution">
    <text evidence="8">The sequence shown here is derived from an EMBL/GenBank/DDBJ whole genome shotgun (WGS) entry which is preliminary data.</text>
</comment>
<reference evidence="8 9" key="1">
    <citation type="journal article" date="2020" name="Genome Biol. Evol.">
        <title>A new high-quality draft genome assembly of the Chinese cordyceps Ophiocordyceps sinensis.</title>
        <authorList>
            <person name="Shu R."/>
            <person name="Zhang J."/>
            <person name="Meng Q."/>
            <person name="Zhang H."/>
            <person name="Zhou G."/>
            <person name="Li M."/>
            <person name="Wu P."/>
            <person name="Zhao Y."/>
            <person name="Chen C."/>
            <person name="Qin Q."/>
        </authorList>
    </citation>
    <scope>NUCLEOTIDE SEQUENCE [LARGE SCALE GENOMIC DNA]</scope>
    <source>
        <strain evidence="8 9">IOZ07</strain>
    </source>
</reference>
<evidence type="ECO:0000256" key="1">
    <source>
        <dbReference type="ARBA" id="ARBA00022574"/>
    </source>
</evidence>
<feature type="region of interest" description="Disordered" evidence="7">
    <location>
        <begin position="487"/>
        <end position="518"/>
    </location>
</feature>
<feature type="compositionally biased region" description="Low complexity" evidence="7">
    <location>
        <begin position="950"/>
        <end position="963"/>
    </location>
</feature>
<feature type="region of interest" description="Disordered" evidence="7">
    <location>
        <begin position="436"/>
        <end position="472"/>
    </location>
</feature>
<feature type="compositionally biased region" description="Low complexity" evidence="7">
    <location>
        <begin position="648"/>
        <end position="658"/>
    </location>
</feature>
<evidence type="ECO:0000313" key="9">
    <source>
        <dbReference type="Proteomes" id="UP000557566"/>
    </source>
</evidence>
<dbReference type="Proteomes" id="UP000557566">
    <property type="component" value="Unassembled WGS sequence"/>
</dbReference>
<dbReference type="InterPro" id="IPR015943">
    <property type="entry name" value="WD40/YVTN_repeat-like_dom_sf"/>
</dbReference>
<feature type="repeat" description="WD" evidence="6">
    <location>
        <begin position="266"/>
        <end position="307"/>
    </location>
</feature>
<keyword evidence="9" id="KW-1185">Reference proteome</keyword>
<keyword evidence="4" id="KW-0863">Zinc-finger</keyword>
<dbReference type="InterPro" id="IPR036322">
    <property type="entry name" value="WD40_repeat_dom_sf"/>
</dbReference>
<feature type="compositionally biased region" description="Basic and acidic residues" evidence="7">
    <location>
        <begin position="743"/>
        <end position="757"/>
    </location>
</feature>
<feature type="compositionally biased region" description="Low complexity" evidence="7">
    <location>
        <begin position="914"/>
        <end position="926"/>
    </location>
</feature>
<sequence>MYNRDSKIMRKLLGKTAADASTGDLASASHPSPASGAASASATGTAYRPSKSQNAVYPAGVPISCFDVAPDRRAAVLAGPHILKTVVLDAKGSAARFGLGDGVDVRAAIASRQSAGLRASLVADQLNIRDVKWHGHSTIFTACASGNIFAYDLTRLGGGASEPLECVQMHEDSRQVNSLDVNPHLKSWLLSGSQDGTARVFDTSTPLQSRAGLVTFRQRFAPLRCIDAVRQVAWSPRAGHEMACCTEAGVVLKWDVRHPARPLLRINAHEKACSAIAWHPDGIHLMSAGWDTKLHTWDLGSTADKRQKPKWTISTPAPVSAVAWRPGLWSATTQTRRVAQVAVAYDETTNRRYGSSTVHIWDLARPTMPYKEIERFDSSPTALMWQDQDLLWTVGQDGLFNQCDVAFAPKVLDRQSTSAMAFSPRGEALMFLDDRPQSHRPRPSVTHEPQISHRHIYDSSPGAPMLSVSRSDSEEEVMSTFLGPRRRIVGNRRPGGRSGAPLSTTPPSGPAFPDDPKQTLNLEQSVAVTGVFKSQQAMASGRIPAAKSVHVYQYLSNAYLETLERELPYVEEGESLVERVEGIMEQFARAAEKANQYRLAQTWRILAYSMALLLNRRAQYHLELRLRQFQKMQADDARGSARLKAPDASGSAHGNNAHGNGGDAARRPSIQRGGADGRMPSRSLLAEEIESTSNVPTPLARPVDSGLLATDGGNDEGAYQYGRKLTPIVEPESLNLGPAAHGSFREEGISPRHRLDSDPVSGVSNDGSDPSQLSSTEGYDFYDTEMLAKAIDVPVPRRKSSEWGAKDQVRRGQDRQDSDESFGNMFSVSAGIKRSADRSSSSGGAFARPGILARQTSDTDRSSAASSVEYDSRVRGETMGEQESPAALRKSTRNGSHKAPFPDEVFMISQTTVDSDPSQPPSSDADVSLADTASPAAGNAAPGVEITHVSSSPPSKPTSATSTWPRHDPRPHIVESDYLPWDDDPPYPHPLQPERGRAPPPPPPLDPIALVTRALAFETQRSALNASAMVLLLRPLVPASAVDEAQASAIVRQQHARLMRMGLFVEAALLRNLCVRGWPAGLPDWGAGSGGGGPYATIFAPAQQGVKVGLVCPWCRKPREVDPAAGAEAVWTCERCRRVMAPCAVCGHREPERPAQVPDEIVAADAGSAGDGFAGLSEWWCCPGCAHGGHASCLQTWHAAVTGTPDNAAASSSSAAAKFSDGCCPLDGCGHACLPGKYRGETMVARADELGRAALEAARSRDDPLHPLPGPAAASASAQTAPPQPHTQPPAPTPPLHPPGACASSSSLHAPLSPSPLSPLSTRHPPPQPHHQQRQHQRASSGAAAAQASGRRSGSHARAVGVRGDAHDVVPQSKAVGVAREDLLSRGAGGTGNGSGSGSILGLSPSGRPASAPIDRERRKSVKFARPERD</sequence>
<feature type="region of interest" description="Disordered" evidence="7">
    <location>
        <begin position="637"/>
        <end position="719"/>
    </location>
</feature>
<dbReference type="Gene3D" id="2.130.10.10">
    <property type="entry name" value="YVTN repeat-like/Quinoprotein amine dehydrogenase"/>
    <property type="match status" value="2"/>
</dbReference>
<dbReference type="PROSITE" id="PS50082">
    <property type="entry name" value="WD_REPEATS_2"/>
    <property type="match status" value="1"/>
</dbReference>
<evidence type="ECO:0000256" key="4">
    <source>
        <dbReference type="ARBA" id="ARBA00022771"/>
    </source>
</evidence>
<feature type="region of interest" description="Disordered" evidence="7">
    <location>
        <begin position="22"/>
        <end position="45"/>
    </location>
</feature>
<dbReference type="OrthoDB" id="60955at2759"/>
<dbReference type="InterPro" id="IPR019775">
    <property type="entry name" value="WD40_repeat_CS"/>
</dbReference>
<protein>
    <recommendedName>
        <fullName evidence="10">WD domain, G-beta repeat containing protein</fullName>
    </recommendedName>
</protein>
<feature type="compositionally biased region" description="Basic and acidic residues" evidence="7">
    <location>
        <begin position="799"/>
        <end position="818"/>
    </location>
</feature>
<feature type="compositionally biased region" description="Pro residues" evidence="7">
    <location>
        <begin position="1282"/>
        <end position="1298"/>
    </location>
</feature>
<gene>
    <name evidence="8" type="ORF">G6O67_007614</name>
</gene>
<keyword evidence="3" id="KW-0677">Repeat</keyword>
<dbReference type="GO" id="GO:0016239">
    <property type="term" value="P:positive regulation of macroautophagy"/>
    <property type="evidence" value="ECO:0007669"/>
    <property type="project" value="TreeGrafter"/>
</dbReference>
<evidence type="ECO:0000256" key="6">
    <source>
        <dbReference type="PROSITE-ProRule" id="PRU00221"/>
    </source>
</evidence>
<evidence type="ECO:0000256" key="7">
    <source>
        <dbReference type="SAM" id="MobiDB-lite"/>
    </source>
</evidence>
<evidence type="ECO:0000313" key="8">
    <source>
        <dbReference type="EMBL" id="KAF4505695.1"/>
    </source>
</evidence>
<dbReference type="PANTHER" id="PTHR46200">
    <property type="entry name" value="GATOR COMPLEX PROTEIN WDR24"/>
    <property type="match status" value="1"/>
</dbReference>
<dbReference type="PROSITE" id="PS00678">
    <property type="entry name" value="WD_REPEATS_1"/>
    <property type="match status" value="1"/>
</dbReference>
<dbReference type="SUPFAM" id="SSF50978">
    <property type="entry name" value="WD40 repeat-like"/>
    <property type="match status" value="1"/>
</dbReference>
<evidence type="ECO:0000256" key="3">
    <source>
        <dbReference type="ARBA" id="ARBA00022737"/>
    </source>
</evidence>
<feature type="region of interest" description="Disordered" evidence="7">
    <location>
        <begin position="1261"/>
        <end position="1430"/>
    </location>
</feature>
<dbReference type="Pfam" id="PF00400">
    <property type="entry name" value="WD40"/>
    <property type="match status" value="2"/>
</dbReference>
<feature type="compositionally biased region" description="Low complexity" evidence="7">
    <location>
        <begin position="1299"/>
        <end position="1312"/>
    </location>
</feature>
<evidence type="ECO:0000256" key="5">
    <source>
        <dbReference type="ARBA" id="ARBA00022833"/>
    </source>
</evidence>
<feature type="compositionally biased region" description="Low complexity" evidence="7">
    <location>
        <begin position="1271"/>
        <end position="1281"/>
    </location>
</feature>
<evidence type="ECO:0000256" key="2">
    <source>
        <dbReference type="ARBA" id="ARBA00022723"/>
    </source>
</evidence>
<organism evidence="8 9">
    <name type="scientific">Ophiocordyceps sinensis</name>
    <dbReference type="NCBI Taxonomy" id="72228"/>
    <lineage>
        <taxon>Eukaryota</taxon>
        <taxon>Fungi</taxon>
        <taxon>Dikarya</taxon>
        <taxon>Ascomycota</taxon>
        <taxon>Pezizomycotina</taxon>
        <taxon>Sordariomycetes</taxon>
        <taxon>Hypocreomycetidae</taxon>
        <taxon>Hypocreales</taxon>
        <taxon>Ophiocordycipitaceae</taxon>
        <taxon>Ophiocordyceps</taxon>
    </lineage>
</organism>
<feature type="compositionally biased region" description="Low complexity" evidence="7">
    <location>
        <begin position="1338"/>
        <end position="1359"/>
    </location>
</feature>
<feature type="region of interest" description="Disordered" evidence="7">
    <location>
        <begin position="733"/>
        <end position="777"/>
    </location>
</feature>
<feature type="compositionally biased region" description="Low complexity" evidence="7">
    <location>
        <begin position="26"/>
        <end position="45"/>
    </location>
</feature>
<name>A0A8H4LUA2_9HYPO</name>
<feature type="compositionally biased region" description="Gly residues" evidence="7">
    <location>
        <begin position="1387"/>
        <end position="1399"/>
    </location>
</feature>
<feature type="region of interest" description="Disordered" evidence="7">
    <location>
        <begin position="796"/>
        <end position="1002"/>
    </location>
</feature>
<evidence type="ECO:0008006" key="10">
    <source>
        <dbReference type="Google" id="ProtNLM"/>
    </source>
</evidence>
<dbReference type="GO" id="GO:0008270">
    <property type="term" value="F:zinc ion binding"/>
    <property type="evidence" value="ECO:0007669"/>
    <property type="project" value="UniProtKB-KW"/>
</dbReference>
<dbReference type="PROSITE" id="PS50294">
    <property type="entry name" value="WD_REPEATS_REGION"/>
    <property type="match status" value="1"/>
</dbReference>
<keyword evidence="2" id="KW-0479">Metal-binding</keyword>
<feature type="compositionally biased region" description="Polar residues" evidence="7">
    <location>
        <begin position="762"/>
        <end position="777"/>
    </location>
</feature>
<dbReference type="InterPro" id="IPR037590">
    <property type="entry name" value="WDR24"/>
</dbReference>
<feature type="compositionally biased region" description="Basic and acidic residues" evidence="7">
    <location>
        <begin position="965"/>
        <end position="975"/>
    </location>
</feature>
<keyword evidence="1 6" id="KW-0853">WD repeat</keyword>
<dbReference type="GO" id="GO:0061700">
    <property type="term" value="C:GATOR2 complex"/>
    <property type="evidence" value="ECO:0007669"/>
    <property type="project" value="TreeGrafter"/>
</dbReference>
<feature type="compositionally biased region" description="Low complexity" evidence="7">
    <location>
        <begin position="838"/>
        <end position="850"/>
    </location>
</feature>
<keyword evidence="5" id="KW-0862">Zinc</keyword>
<dbReference type="EMBL" id="JAAVMX010000008">
    <property type="protein sequence ID" value="KAF4505695.1"/>
    <property type="molecule type" value="Genomic_DNA"/>
</dbReference>
<accession>A0A8H4LUA2</accession>
<dbReference type="PANTHER" id="PTHR46200:SF1">
    <property type="entry name" value="GATOR COMPLEX PROTEIN WDR24"/>
    <property type="match status" value="1"/>
</dbReference>